<evidence type="ECO:0000256" key="5">
    <source>
        <dbReference type="ARBA" id="ARBA00022737"/>
    </source>
</evidence>
<evidence type="ECO:0000256" key="1">
    <source>
        <dbReference type="ARBA" id="ARBA00004123"/>
    </source>
</evidence>
<evidence type="ECO:0000313" key="11">
    <source>
        <dbReference type="EMBL" id="GFH53977.1"/>
    </source>
</evidence>
<dbReference type="AlphaFoldDB" id="A0AAD3CXR1"/>
<keyword evidence="6" id="KW-0653">Protein transport</keyword>
<sequence>MSLSQDALNLATLLAALTQPDTEAIRRAEATLKPILKNPNCIPALFEVLAARDSQPEPVRHVAAILLRKRISGHYSQFPADYKAKLQADLLQLLASETARSVRNGTIGVTSTVCKLQAPGDDENVPADYVPWPELFAFIAAASQDASFEARELAFLLLMEMVDTVGTFLGPQFNQMGQLFNTCITNAEENTKVKNAAVKALGGLMSFLSDDPQVEIFCNLIPSLLSYSSDCQKRNDEETVGIILDVLYDLAYSPCPVVTTHLPTIIAFCLGCMRDQNLEMTVRDSAALVVATMSENKPKTFGKNTELLHGTLETIFNLIENSEETGAGALFQSNPAWREDEEGDDYDPEDNDTATETSMAQGTLDMLACEIPKKYIFQPVVQMCVARFSSQNGNHRKAGIACLGVIAEGCCEPLREHLGDIMPIVLQAAKDPSAPVRECACFALGQLSEHCQPEILGYAEQVLPIAYNLLDDSTVAVQATSCYVLEMFCERLEPEDVRPILPNLVQKLATMLETTTKRSVQEMSVAALAATAVAAEDEFAPYVDGVAKLMSKMMIITDENLFSLRGRALECMGHMAIAVGKDHFRPYFSQTMQCACEGLTFDSTELHEFAYAVFANLAKVMEAEFSPCLDELIPHLLAVLEQEDGCVEKQANQAQGEFGGLDDSDEEDEGNFVIQVRTALLEAKKGAITAIGEIGAHCGKDFVKFLEKTIPLLQKAATNWHPLIKAEVAEALPSMLTPAVVAEHGGEIKWEKGAIDGQSPISASTTAVVNVVMTELMGLMKDDDKETVGKACEAVQSVIETCGPHALVPVANECLETVHALLTKTAPCQIAEDGEDYYDDEDDDHDSFMTSVCDLVGAFCRVMGQHFNQFLPQFLPAICNYAKSSRPTSDRAMAMGCLGEIAQELGEGVKDYWKSVFLPAILAGLNDPEDNVKRNAAFCAGVSCEGLGDFVTSDYPQIFQAVAPLFSIDVNISDASAAAVDNACACASRMIMASPTNVPIPDLLKAIIHNLPLKNDMTENETVYKCILGLLQMNNAEITPFKADLKRVFSDAVAEGSRVDDETKQKISLAFSAL</sequence>
<evidence type="ECO:0000256" key="7">
    <source>
        <dbReference type="ARBA" id="ARBA00023242"/>
    </source>
</evidence>
<dbReference type="InterPro" id="IPR016024">
    <property type="entry name" value="ARM-type_fold"/>
</dbReference>
<keyword evidence="3" id="KW-0813">Transport</keyword>
<evidence type="ECO:0000256" key="6">
    <source>
        <dbReference type="ARBA" id="ARBA00022927"/>
    </source>
</evidence>
<name>A0AAD3CXR1_9STRA</name>
<dbReference type="Pfam" id="PF03810">
    <property type="entry name" value="IBN_N"/>
    <property type="match status" value="1"/>
</dbReference>
<dbReference type="GO" id="GO:0031267">
    <property type="term" value="F:small GTPase binding"/>
    <property type="evidence" value="ECO:0007669"/>
    <property type="project" value="InterPro"/>
</dbReference>
<gene>
    <name evidence="11" type="ORF">CTEN210_10453</name>
</gene>
<dbReference type="Gene3D" id="1.25.10.10">
    <property type="entry name" value="Leucine-rich Repeat Variant"/>
    <property type="match status" value="1"/>
</dbReference>
<dbReference type="PROSITE" id="PS50077">
    <property type="entry name" value="HEAT_REPEAT"/>
    <property type="match status" value="1"/>
</dbReference>
<dbReference type="InterPro" id="IPR011989">
    <property type="entry name" value="ARM-like"/>
</dbReference>
<feature type="compositionally biased region" description="Acidic residues" evidence="9">
    <location>
        <begin position="339"/>
        <end position="353"/>
    </location>
</feature>
<comment type="subcellular location">
    <subcellularLocation>
        <location evidence="2">Cytoplasm</location>
    </subcellularLocation>
    <subcellularLocation>
        <location evidence="1">Nucleus</location>
    </subcellularLocation>
</comment>
<dbReference type="SMART" id="SM00913">
    <property type="entry name" value="IBN_N"/>
    <property type="match status" value="1"/>
</dbReference>
<dbReference type="GO" id="GO:0005737">
    <property type="term" value="C:cytoplasm"/>
    <property type="evidence" value="ECO:0007669"/>
    <property type="project" value="UniProtKB-SubCell"/>
</dbReference>
<comment type="caution">
    <text evidence="11">The sequence shown here is derived from an EMBL/GenBank/DDBJ whole genome shotgun (WGS) entry which is preliminary data.</text>
</comment>
<dbReference type="InterPro" id="IPR021133">
    <property type="entry name" value="HEAT_type_2"/>
</dbReference>
<keyword evidence="5" id="KW-0677">Repeat</keyword>
<dbReference type="PROSITE" id="PS50166">
    <property type="entry name" value="IMPORTIN_B_NT"/>
    <property type="match status" value="1"/>
</dbReference>
<dbReference type="InterPro" id="IPR040122">
    <property type="entry name" value="Importin_beta"/>
</dbReference>
<dbReference type="Pfam" id="PF13513">
    <property type="entry name" value="HEAT_EZ"/>
    <property type="match status" value="1"/>
</dbReference>
<feature type="domain" description="Importin N-terminal" evidence="10">
    <location>
        <begin position="28"/>
        <end position="96"/>
    </location>
</feature>
<keyword evidence="4" id="KW-0963">Cytoplasm</keyword>
<keyword evidence="12" id="KW-1185">Reference proteome</keyword>
<feature type="region of interest" description="Disordered" evidence="9">
    <location>
        <begin position="332"/>
        <end position="355"/>
    </location>
</feature>
<keyword evidence="7" id="KW-0539">Nucleus</keyword>
<dbReference type="PANTHER" id="PTHR10527">
    <property type="entry name" value="IMPORTIN BETA"/>
    <property type="match status" value="1"/>
</dbReference>
<dbReference type="EMBL" id="BLLK01000047">
    <property type="protein sequence ID" value="GFH53977.1"/>
    <property type="molecule type" value="Genomic_DNA"/>
</dbReference>
<evidence type="ECO:0000256" key="3">
    <source>
        <dbReference type="ARBA" id="ARBA00022448"/>
    </source>
</evidence>
<evidence type="ECO:0000256" key="4">
    <source>
        <dbReference type="ARBA" id="ARBA00022490"/>
    </source>
</evidence>
<dbReference type="Pfam" id="PF25780">
    <property type="entry name" value="TPR_IPO5"/>
    <property type="match status" value="1"/>
</dbReference>
<dbReference type="InterPro" id="IPR001494">
    <property type="entry name" value="Importin-beta_N"/>
</dbReference>
<accession>A0AAD3CXR1</accession>
<organism evidence="11 12">
    <name type="scientific">Chaetoceros tenuissimus</name>
    <dbReference type="NCBI Taxonomy" id="426638"/>
    <lineage>
        <taxon>Eukaryota</taxon>
        <taxon>Sar</taxon>
        <taxon>Stramenopiles</taxon>
        <taxon>Ochrophyta</taxon>
        <taxon>Bacillariophyta</taxon>
        <taxon>Coscinodiscophyceae</taxon>
        <taxon>Chaetocerotophycidae</taxon>
        <taxon>Chaetocerotales</taxon>
        <taxon>Chaetocerotaceae</taxon>
        <taxon>Chaetoceros</taxon>
    </lineage>
</organism>
<evidence type="ECO:0000256" key="8">
    <source>
        <dbReference type="PROSITE-ProRule" id="PRU00103"/>
    </source>
</evidence>
<dbReference type="InterPro" id="IPR057672">
    <property type="entry name" value="TPR_IPO4/5"/>
</dbReference>
<reference evidence="11 12" key="1">
    <citation type="journal article" date="2021" name="Sci. Rep.">
        <title>The genome of the diatom Chaetoceros tenuissimus carries an ancient integrated fragment of an extant virus.</title>
        <authorList>
            <person name="Hongo Y."/>
            <person name="Kimura K."/>
            <person name="Takaki Y."/>
            <person name="Yoshida Y."/>
            <person name="Baba S."/>
            <person name="Kobayashi G."/>
            <person name="Nagasaki K."/>
            <person name="Hano T."/>
            <person name="Tomaru Y."/>
        </authorList>
    </citation>
    <scope>NUCLEOTIDE SEQUENCE [LARGE SCALE GENOMIC DNA]</scope>
    <source>
        <strain evidence="11 12">NIES-3715</strain>
    </source>
</reference>
<dbReference type="Proteomes" id="UP001054902">
    <property type="component" value="Unassembled WGS sequence"/>
</dbReference>
<dbReference type="SUPFAM" id="SSF48371">
    <property type="entry name" value="ARM repeat"/>
    <property type="match status" value="2"/>
</dbReference>
<proteinExistence type="predicted"/>
<protein>
    <recommendedName>
        <fullName evidence="10">Importin N-terminal domain-containing protein</fullName>
    </recommendedName>
</protein>
<feature type="repeat" description="HEAT" evidence="8">
    <location>
        <begin position="421"/>
        <end position="456"/>
    </location>
</feature>
<dbReference type="GO" id="GO:0006606">
    <property type="term" value="P:protein import into nucleus"/>
    <property type="evidence" value="ECO:0007669"/>
    <property type="project" value="InterPro"/>
</dbReference>
<evidence type="ECO:0000259" key="10">
    <source>
        <dbReference type="PROSITE" id="PS50166"/>
    </source>
</evidence>
<evidence type="ECO:0000256" key="2">
    <source>
        <dbReference type="ARBA" id="ARBA00004496"/>
    </source>
</evidence>
<evidence type="ECO:0000256" key="9">
    <source>
        <dbReference type="SAM" id="MobiDB-lite"/>
    </source>
</evidence>
<evidence type="ECO:0000313" key="12">
    <source>
        <dbReference type="Proteomes" id="UP001054902"/>
    </source>
</evidence>